<dbReference type="AlphaFoldDB" id="A0A316ZI38"/>
<dbReference type="GeneID" id="37271384"/>
<dbReference type="STRING" id="58919.A0A316ZI38"/>
<dbReference type="GO" id="GO:0000340">
    <property type="term" value="F:RNA 7-methylguanosine cap binding"/>
    <property type="evidence" value="ECO:0007669"/>
    <property type="project" value="TreeGrafter"/>
</dbReference>
<dbReference type="PANTHER" id="PTHR11960">
    <property type="entry name" value="EUKARYOTIC TRANSLATION INITIATION FACTOR 4E RELATED"/>
    <property type="match status" value="1"/>
</dbReference>
<evidence type="ECO:0000256" key="4">
    <source>
        <dbReference type="ARBA" id="ARBA00022884"/>
    </source>
</evidence>
<evidence type="ECO:0000256" key="7">
    <source>
        <dbReference type="ARBA" id="ARBA00032656"/>
    </source>
</evidence>
<keyword evidence="4 9" id="KW-0694">RNA-binding</keyword>
<dbReference type="RefSeq" id="XP_025600987.1">
    <property type="nucleotide sequence ID" value="XM_025743840.1"/>
</dbReference>
<dbReference type="SUPFAM" id="SSF55418">
    <property type="entry name" value="eIF4e-like"/>
    <property type="match status" value="1"/>
</dbReference>
<dbReference type="GO" id="GO:0003743">
    <property type="term" value="F:translation initiation factor activity"/>
    <property type="evidence" value="ECO:0007669"/>
    <property type="project" value="UniProtKB-KW"/>
</dbReference>
<evidence type="ECO:0000256" key="10">
    <source>
        <dbReference type="SAM" id="MobiDB-lite"/>
    </source>
</evidence>
<accession>A0A316ZI38</accession>
<evidence type="ECO:0000256" key="6">
    <source>
        <dbReference type="ARBA" id="ARBA00030245"/>
    </source>
</evidence>
<keyword evidence="3" id="KW-0810">Translation regulation</keyword>
<protein>
    <recommendedName>
        <fullName evidence="8">Eukaryotic translation initiation factor 4E</fullName>
    </recommendedName>
    <alternativeName>
        <fullName evidence="7">eIF-4F 25 kDa subunit</fullName>
    </alternativeName>
    <alternativeName>
        <fullName evidence="6">mRNA cap-binding protein</fullName>
    </alternativeName>
</protein>
<dbReference type="Gene3D" id="3.30.760.10">
    <property type="entry name" value="RNA Cap, Translation Initiation Factor Eif4e"/>
    <property type="match status" value="1"/>
</dbReference>
<name>A0A316ZI38_9BASI</name>
<comment type="similarity">
    <text evidence="1 9">Belongs to the eukaryotic initiation factor 4E family.</text>
</comment>
<dbReference type="GO" id="GO:0006417">
    <property type="term" value="P:regulation of translation"/>
    <property type="evidence" value="ECO:0007669"/>
    <property type="project" value="UniProtKB-KW"/>
</dbReference>
<proteinExistence type="inferred from homology"/>
<evidence type="ECO:0000256" key="5">
    <source>
        <dbReference type="ARBA" id="ARBA00022917"/>
    </source>
</evidence>
<evidence type="ECO:0000256" key="2">
    <source>
        <dbReference type="ARBA" id="ARBA00022540"/>
    </source>
</evidence>
<evidence type="ECO:0000313" key="12">
    <source>
        <dbReference type="Proteomes" id="UP000245946"/>
    </source>
</evidence>
<reference evidence="11 12" key="1">
    <citation type="journal article" date="2018" name="Mol. Biol. Evol.">
        <title>Broad Genomic Sampling Reveals a Smut Pathogenic Ancestry of the Fungal Clade Ustilaginomycotina.</title>
        <authorList>
            <person name="Kijpornyongpan T."/>
            <person name="Mondo S.J."/>
            <person name="Barry K."/>
            <person name="Sandor L."/>
            <person name="Lee J."/>
            <person name="Lipzen A."/>
            <person name="Pangilinan J."/>
            <person name="LaButti K."/>
            <person name="Hainaut M."/>
            <person name="Henrissat B."/>
            <person name="Grigoriev I.V."/>
            <person name="Spatafora J.W."/>
            <person name="Aime M.C."/>
        </authorList>
    </citation>
    <scope>NUCLEOTIDE SEQUENCE [LARGE SCALE GENOMIC DNA]</scope>
    <source>
        <strain evidence="11 12">MCA 4186</strain>
    </source>
</reference>
<dbReference type="InterPro" id="IPR001040">
    <property type="entry name" value="TIF_eIF_4E"/>
</dbReference>
<gene>
    <name evidence="11" type="ORF">FA09DRAFT_336121</name>
</gene>
<dbReference type="PANTHER" id="PTHR11960:SF8">
    <property type="entry name" value="EUKARYOTIC TRANSLATION INITIATION FACTOR 4E1-RELATED"/>
    <property type="match status" value="1"/>
</dbReference>
<dbReference type="OrthoDB" id="590761at2759"/>
<dbReference type="InterPro" id="IPR023398">
    <property type="entry name" value="TIF_eIF4e-like"/>
</dbReference>
<dbReference type="FunFam" id="3.30.760.10:FF:000011">
    <property type="entry name" value="Eukaryotic translation initiation factor 4E"/>
    <property type="match status" value="1"/>
</dbReference>
<organism evidence="11 12">
    <name type="scientific">Tilletiopsis washingtonensis</name>
    <dbReference type="NCBI Taxonomy" id="58919"/>
    <lineage>
        <taxon>Eukaryota</taxon>
        <taxon>Fungi</taxon>
        <taxon>Dikarya</taxon>
        <taxon>Basidiomycota</taxon>
        <taxon>Ustilaginomycotina</taxon>
        <taxon>Exobasidiomycetes</taxon>
        <taxon>Entylomatales</taxon>
        <taxon>Entylomatales incertae sedis</taxon>
        <taxon>Tilletiopsis</taxon>
    </lineage>
</organism>
<dbReference type="GO" id="GO:0016281">
    <property type="term" value="C:eukaryotic translation initiation factor 4F complex"/>
    <property type="evidence" value="ECO:0007669"/>
    <property type="project" value="TreeGrafter"/>
</dbReference>
<keyword evidence="5 9" id="KW-0648">Protein biosynthesis</keyword>
<sequence>MATSALPAAPAAASSAAVSALASETPASPSASSSGAAGGDAEVRTVLHDAQNFNVKHPLYNTWTLWFDNPSAKGTSAAKGGKDSWGEEMNKVVSFDSVEEFWGLYNNIIPPSELPQKANYYLFKEGIQPAWEDAANTNGGKWSIQLPREKSRADIDRLWLNTMLSAIGETLESPYDSSSPAASNTAEAITGIIMSARPNLYRIAIWTRTADESASGELDPALLNIGKHFKVGILGYQLNQQVGGGGMQSDVEFQSHKDSERKGKGRKFVV</sequence>
<dbReference type="Proteomes" id="UP000245946">
    <property type="component" value="Unassembled WGS sequence"/>
</dbReference>
<feature type="compositionally biased region" description="Basic and acidic residues" evidence="10">
    <location>
        <begin position="253"/>
        <end position="262"/>
    </location>
</feature>
<evidence type="ECO:0000256" key="9">
    <source>
        <dbReference type="RuleBase" id="RU004374"/>
    </source>
</evidence>
<keyword evidence="2 9" id="KW-0396">Initiation factor</keyword>
<keyword evidence="12" id="KW-1185">Reference proteome</keyword>
<dbReference type="EMBL" id="KZ819284">
    <property type="protein sequence ID" value="PWO00709.1"/>
    <property type="molecule type" value="Genomic_DNA"/>
</dbReference>
<evidence type="ECO:0000313" key="11">
    <source>
        <dbReference type="EMBL" id="PWO00709.1"/>
    </source>
</evidence>
<evidence type="ECO:0000256" key="8">
    <source>
        <dbReference type="ARBA" id="ARBA00039255"/>
    </source>
</evidence>
<dbReference type="Pfam" id="PF01652">
    <property type="entry name" value="IF4E"/>
    <property type="match status" value="1"/>
</dbReference>
<feature type="region of interest" description="Disordered" evidence="10">
    <location>
        <begin position="247"/>
        <end position="270"/>
    </location>
</feature>
<evidence type="ECO:0000256" key="1">
    <source>
        <dbReference type="ARBA" id="ARBA00009860"/>
    </source>
</evidence>
<evidence type="ECO:0000256" key="3">
    <source>
        <dbReference type="ARBA" id="ARBA00022845"/>
    </source>
</evidence>